<feature type="compositionally biased region" description="Basic and acidic residues" evidence="1">
    <location>
        <begin position="156"/>
        <end position="172"/>
    </location>
</feature>
<dbReference type="RefSeq" id="WP_341836665.1">
    <property type="nucleotide sequence ID" value="NZ_CP149822.1"/>
</dbReference>
<proteinExistence type="predicted"/>
<dbReference type="EMBL" id="CP149822">
    <property type="protein sequence ID" value="WZN41817.1"/>
    <property type="molecule type" value="Genomic_DNA"/>
</dbReference>
<reference evidence="4" key="1">
    <citation type="submission" date="2024-03" db="EMBL/GenBank/DDBJ databases">
        <title>Chitinophaga horti sp. nov., isolated from garden soil.</title>
        <authorList>
            <person name="Lee D.S."/>
            <person name="Han D.M."/>
            <person name="Baek J.H."/>
            <person name="Choi D.G."/>
            <person name="Jeon J.H."/>
            <person name="Jeon C.O."/>
        </authorList>
    </citation>
    <scope>NUCLEOTIDE SEQUENCE [LARGE SCALE GENOMIC DNA]</scope>
    <source>
        <strain evidence="4">GPA1</strain>
    </source>
</reference>
<keyword evidence="2" id="KW-0732">Signal</keyword>
<evidence type="ECO:0000313" key="4">
    <source>
        <dbReference type="Proteomes" id="UP001485459"/>
    </source>
</evidence>
<sequence length="192" mass="21730">MKRTGMMILLGCGLYFTAGAQSAENQVDAKQRKQGVWQERLPAKREDPAYILEGKYLNGRKEGVWKKMTEDGDLVAEETYKNGALDGLCKYYYLNGKVSAAGRMLAIDLEGQKDTVVTIDVTTGEEKLVEVTRKGHSVRHGEWRLYDEEGNMLRETYDKGEVSESVMQEKRRPSQTPLPHEVQPGKKGTRKE</sequence>
<name>A0ABZ2YR18_9BACT</name>
<protein>
    <recommendedName>
        <fullName evidence="5">MORN repeat variant</fullName>
    </recommendedName>
</protein>
<organism evidence="3 4">
    <name type="scientific">Chitinophaga pollutisoli</name>
    <dbReference type="NCBI Taxonomy" id="3133966"/>
    <lineage>
        <taxon>Bacteria</taxon>
        <taxon>Pseudomonadati</taxon>
        <taxon>Bacteroidota</taxon>
        <taxon>Chitinophagia</taxon>
        <taxon>Chitinophagales</taxon>
        <taxon>Chitinophagaceae</taxon>
        <taxon>Chitinophaga</taxon>
    </lineage>
</organism>
<dbReference type="Pfam" id="PF07661">
    <property type="entry name" value="MORN_2"/>
    <property type="match status" value="3"/>
</dbReference>
<feature type="signal peptide" evidence="2">
    <location>
        <begin position="1"/>
        <end position="22"/>
    </location>
</feature>
<dbReference type="SUPFAM" id="SSF82185">
    <property type="entry name" value="Histone H3 K4-specific methyltransferase SET7/9 N-terminal domain"/>
    <property type="match status" value="1"/>
</dbReference>
<feature type="chain" id="PRO_5045703160" description="MORN repeat variant" evidence="2">
    <location>
        <begin position="23"/>
        <end position="192"/>
    </location>
</feature>
<keyword evidence="4" id="KW-1185">Reference proteome</keyword>
<evidence type="ECO:0000256" key="1">
    <source>
        <dbReference type="SAM" id="MobiDB-lite"/>
    </source>
</evidence>
<dbReference type="InterPro" id="IPR011652">
    <property type="entry name" value="MORN_2"/>
</dbReference>
<accession>A0ABZ2YR18</accession>
<evidence type="ECO:0000256" key="2">
    <source>
        <dbReference type="SAM" id="SignalP"/>
    </source>
</evidence>
<dbReference type="Proteomes" id="UP001485459">
    <property type="component" value="Chromosome"/>
</dbReference>
<feature type="region of interest" description="Disordered" evidence="1">
    <location>
        <begin position="156"/>
        <end position="192"/>
    </location>
</feature>
<dbReference type="Gene3D" id="2.20.110.10">
    <property type="entry name" value="Histone H3 K4-specific methyltransferase SET7/9 N-terminal domain"/>
    <property type="match status" value="1"/>
</dbReference>
<gene>
    <name evidence="3" type="ORF">WJU16_02045</name>
</gene>
<evidence type="ECO:0008006" key="5">
    <source>
        <dbReference type="Google" id="ProtNLM"/>
    </source>
</evidence>
<evidence type="ECO:0000313" key="3">
    <source>
        <dbReference type="EMBL" id="WZN41817.1"/>
    </source>
</evidence>